<name>A0A6I4P6W7_9MICO</name>
<evidence type="ECO:0000313" key="2">
    <source>
        <dbReference type="EMBL" id="MWB99434.1"/>
    </source>
</evidence>
<dbReference type="SUPFAM" id="SSF46785">
    <property type="entry name" value="Winged helix' DNA-binding domain"/>
    <property type="match status" value="1"/>
</dbReference>
<dbReference type="GO" id="GO:0003700">
    <property type="term" value="F:DNA-binding transcription factor activity"/>
    <property type="evidence" value="ECO:0007669"/>
    <property type="project" value="InterPro"/>
</dbReference>
<dbReference type="PANTHER" id="PTHR33164:SF43">
    <property type="entry name" value="HTH-TYPE TRANSCRIPTIONAL REPRESSOR YETL"/>
    <property type="match status" value="1"/>
</dbReference>
<dbReference type="Proteomes" id="UP000438182">
    <property type="component" value="Unassembled WGS sequence"/>
</dbReference>
<proteinExistence type="predicted"/>
<dbReference type="SMART" id="SM00347">
    <property type="entry name" value="HTH_MARR"/>
    <property type="match status" value="1"/>
</dbReference>
<dbReference type="RefSeq" id="WP_160425668.1">
    <property type="nucleotide sequence ID" value="NZ_WSTA01000060.1"/>
</dbReference>
<dbReference type="PROSITE" id="PS50995">
    <property type="entry name" value="HTH_MARR_2"/>
    <property type="match status" value="1"/>
</dbReference>
<organism evidence="2 3">
    <name type="scientific">Agromyces seonyuensis</name>
    <dbReference type="NCBI Taxonomy" id="2662446"/>
    <lineage>
        <taxon>Bacteria</taxon>
        <taxon>Bacillati</taxon>
        <taxon>Actinomycetota</taxon>
        <taxon>Actinomycetes</taxon>
        <taxon>Micrococcales</taxon>
        <taxon>Microbacteriaceae</taxon>
        <taxon>Agromyces</taxon>
    </lineage>
</organism>
<evidence type="ECO:0000313" key="3">
    <source>
        <dbReference type="Proteomes" id="UP000438182"/>
    </source>
</evidence>
<accession>A0A6I4P6W7</accession>
<dbReference type="AlphaFoldDB" id="A0A6I4P6W7"/>
<comment type="caution">
    <text evidence="2">The sequence shown here is derived from an EMBL/GenBank/DDBJ whole genome shotgun (WGS) entry which is preliminary data.</text>
</comment>
<reference evidence="2 3" key="1">
    <citation type="submission" date="2019-12" db="EMBL/GenBank/DDBJ databases">
        <authorList>
            <person name="Kim Y.S."/>
        </authorList>
    </citation>
    <scope>NUCLEOTIDE SEQUENCE [LARGE SCALE GENOMIC DNA]</scope>
    <source>
        <strain evidence="2 3">MMS17-SY077</strain>
    </source>
</reference>
<keyword evidence="3" id="KW-1185">Reference proteome</keyword>
<protein>
    <submittedName>
        <fullName evidence="2">MarR family transcriptional regulator</fullName>
    </submittedName>
</protein>
<dbReference type="Gene3D" id="1.10.10.10">
    <property type="entry name" value="Winged helix-like DNA-binding domain superfamily/Winged helix DNA-binding domain"/>
    <property type="match status" value="1"/>
</dbReference>
<dbReference type="PRINTS" id="PR00598">
    <property type="entry name" value="HTHMARR"/>
</dbReference>
<sequence>MESQDELSASHRPPSLLALPSYLAGNVAHVGNRTLVAKLKEHGIGLAQYGVLVALADFGALPPHELARRLSTDRSHISAYVEVLQKRGWVIREPDAADRRRVIVALTDGGRSLATGLMTWAAEAQADFLSALSESEQRTLRTLLLKILASAEASDAPTYTDRTGAC</sequence>
<dbReference type="EMBL" id="WSTA01000060">
    <property type="protein sequence ID" value="MWB99434.1"/>
    <property type="molecule type" value="Genomic_DNA"/>
</dbReference>
<evidence type="ECO:0000259" key="1">
    <source>
        <dbReference type="PROSITE" id="PS50995"/>
    </source>
</evidence>
<dbReference type="InterPro" id="IPR000835">
    <property type="entry name" value="HTH_MarR-typ"/>
</dbReference>
<dbReference type="Pfam" id="PF12802">
    <property type="entry name" value="MarR_2"/>
    <property type="match status" value="1"/>
</dbReference>
<dbReference type="PANTHER" id="PTHR33164">
    <property type="entry name" value="TRANSCRIPTIONAL REGULATOR, MARR FAMILY"/>
    <property type="match status" value="1"/>
</dbReference>
<dbReference type="InterPro" id="IPR039422">
    <property type="entry name" value="MarR/SlyA-like"/>
</dbReference>
<dbReference type="GO" id="GO:0006950">
    <property type="term" value="P:response to stress"/>
    <property type="evidence" value="ECO:0007669"/>
    <property type="project" value="TreeGrafter"/>
</dbReference>
<dbReference type="InterPro" id="IPR036388">
    <property type="entry name" value="WH-like_DNA-bd_sf"/>
</dbReference>
<gene>
    <name evidence="2" type="ORF">GB864_12860</name>
</gene>
<feature type="domain" description="HTH marR-type" evidence="1">
    <location>
        <begin position="1"/>
        <end position="149"/>
    </location>
</feature>
<dbReference type="InterPro" id="IPR036390">
    <property type="entry name" value="WH_DNA-bd_sf"/>
</dbReference>